<dbReference type="Proteomes" id="UP000054928">
    <property type="component" value="Unassembled WGS sequence"/>
</dbReference>
<accession>A0A0P1ALA3</accession>
<dbReference type="GeneID" id="36407137"/>
<proteinExistence type="predicted"/>
<evidence type="ECO:0000313" key="2">
    <source>
        <dbReference type="Proteomes" id="UP000054928"/>
    </source>
</evidence>
<dbReference type="EMBL" id="CCYD01000610">
    <property type="protein sequence ID" value="CEG41753.1"/>
    <property type="molecule type" value="Genomic_DNA"/>
</dbReference>
<organism evidence="1 2">
    <name type="scientific">Plasmopara halstedii</name>
    <name type="common">Downy mildew of sunflower</name>
    <dbReference type="NCBI Taxonomy" id="4781"/>
    <lineage>
        <taxon>Eukaryota</taxon>
        <taxon>Sar</taxon>
        <taxon>Stramenopiles</taxon>
        <taxon>Oomycota</taxon>
        <taxon>Peronosporomycetes</taxon>
        <taxon>Peronosporales</taxon>
        <taxon>Peronosporaceae</taxon>
        <taxon>Plasmopara</taxon>
    </lineage>
</organism>
<dbReference type="AlphaFoldDB" id="A0A0P1ALA3"/>
<sequence>MCKELLLAGSVMTPKAWGWKGGIAALVWAFRCQVLGHGDSDLVVMSSADSRLFIHEQLGFLC</sequence>
<name>A0A0P1ALA3_PLAHL</name>
<keyword evidence="2" id="KW-1185">Reference proteome</keyword>
<protein>
    <submittedName>
        <fullName evidence="1">Uncharacterized protein</fullName>
    </submittedName>
</protein>
<evidence type="ECO:0000313" key="1">
    <source>
        <dbReference type="EMBL" id="CEG41753.1"/>
    </source>
</evidence>
<reference evidence="2" key="1">
    <citation type="submission" date="2014-09" db="EMBL/GenBank/DDBJ databases">
        <authorList>
            <person name="Sharma Rahul"/>
            <person name="Thines Marco"/>
        </authorList>
    </citation>
    <scope>NUCLEOTIDE SEQUENCE [LARGE SCALE GENOMIC DNA]</scope>
</reference>
<dbReference type="RefSeq" id="XP_024578122.1">
    <property type="nucleotide sequence ID" value="XM_024727556.1"/>
</dbReference>